<dbReference type="RefSeq" id="XP_067922417.1">
    <property type="nucleotide sequence ID" value="XM_068065608.1"/>
</dbReference>
<comment type="caution">
    <text evidence="2">The sequence shown here is derived from an EMBL/GenBank/DDBJ whole genome shotgun (WGS) entry which is preliminary data.</text>
</comment>
<evidence type="ECO:0000256" key="1">
    <source>
        <dbReference type="SAM" id="MobiDB-lite"/>
    </source>
</evidence>
<dbReference type="VEuPathDB" id="ToxoDB:CSUI_005432"/>
<gene>
    <name evidence="2" type="ORF">CSUI_005432</name>
</gene>
<name>A0A2C6K664_9APIC</name>
<proteinExistence type="predicted"/>
<dbReference type="OrthoDB" id="331669at2759"/>
<dbReference type="GeneID" id="94428819"/>
<reference evidence="2 3" key="1">
    <citation type="journal article" date="2017" name="Int. J. Parasitol.">
        <title>The genome of the protozoan parasite Cystoisospora suis and a reverse vaccinology approach to identify vaccine candidates.</title>
        <authorList>
            <person name="Palmieri N."/>
            <person name="Shrestha A."/>
            <person name="Ruttkowski B."/>
            <person name="Beck T."/>
            <person name="Vogl C."/>
            <person name="Tomley F."/>
            <person name="Blake D.P."/>
            <person name="Joachim A."/>
        </authorList>
    </citation>
    <scope>NUCLEOTIDE SEQUENCE [LARGE SCALE GENOMIC DNA]</scope>
    <source>
        <strain evidence="2 3">Wien I</strain>
    </source>
</reference>
<dbReference type="AlphaFoldDB" id="A0A2C6K664"/>
<dbReference type="EMBL" id="MIGC01002630">
    <property type="protein sequence ID" value="PHJ20731.1"/>
    <property type="molecule type" value="Genomic_DNA"/>
</dbReference>
<keyword evidence="3" id="KW-1185">Reference proteome</keyword>
<feature type="region of interest" description="Disordered" evidence="1">
    <location>
        <begin position="26"/>
        <end position="51"/>
    </location>
</feature>
<accession>A0A2C6K664</accession>
<sequence length="115" mass="12523">MKSKEETKEGSSDVFGLLLTGGGRDELSLFPRSSGIPPPSGSFGKKIFRPPSHLQIRERDLVNRVPPYNDGLVLSHCVSPSSPPPRLLLLHFPPVGQAKMEGEEEPRPDVLSSLP</sequence>
<organism evidence="2 3">
    <name type="scientific">Cystoisospora suis</name>
    <dbReference type="NCBI Taxonomy" id="483139"/>
    <lineage>
        <taxon>Eukaryota</taxon>
        <taxon>Sar</taxon>
        <taxon>Alveolata</taxon>
        <taxon>Apicomplexa</taxon>
        <taxon>Conoidasida</taxon>
        <taxon>Coccidia</taxon>
        <taxon>Eucoccidiorida</taxon>
        <taxon>Eimeriorina</taxon>
        <taxon>Sarcocystidae</taxon>
        <taxon>Cystoisospora</taxon>
    </lineage>
</organism>
<protein>
    <submittedName>
        <fullName evidence="2">Uncharacterized protein</fullName>
    </submittedName>
</protein>
<dbReference type="Proteomes" id="UP000221165">
    <property type="component" value="Unassembled WGS sequence"/>
</dbReference>
<evidence type="ECO:0000313" key="2">
    <source>
        <dbReference type="EMBL" id="PHJ20731.1"/>
    </source>
</evidence>
<evidence type="ECO:0000313" key="3">
    <source>
        <dbReference type="Proteomes" id="UP000221165"/>
    </source>
</evidence>